<keyword evidence="2" id="KW-0812">Transmembrane</keyword>
<dbReference type="GO" id="GO:0016020">
    <property type="term" value="C:membrane"/>
    <property type="evidence" value="ECO:0007669"/>
    <property type="project" value="UniProtKB-SubCell"/>
</dbReference>
<evidence type="ECO:0000313" key="8">
    <source>
        <dbReference type="EMBL" id="CAB4007964.1"/>
    </source>
</evidence>
<protein>
    <submittedName>
        <fullName evidence="8">Metabotropic glutamate receptor 3-like</fullName>
    </submittedName>
</protein>
<feature type="non-terminal residue" evidence="8">
    <location>
        <position position="378"/>
    </location>
</feature>
<evidence type="ECO:0000256" key="6">
    <source>
        <dbReference type="ARBA" id="ARBA00023180"/>
    </source>
</evidence>
<proteinExistence type="predicted"/>
<dbReference type="EMBL" id="CACRXK020005973">
    <property type="protein sequence ID" value="CAB4007964.1"/>
    <property type="molecule type" value="Genomic_DNA"/>
</dbReference>
<organism evidence="8 9">
    <name type="scientific">Paramuricea clavata</name>
    <name type="common">Red gorgonian</name>
    <name type="synonym">Violescent sea-whip</name>
    <dbReference type="NCBI Taxonomy" id="317549"/>
    <lineage>
        <taxon>Eukaryota</taxon>
        <taxon>Metazoa</taxon>
        <taxon>Cnidaria</taxon>
        <taxon>Anthozoa</taxon>
        <taxon>Octocorallia</taxon>
        <taxon>Malacalcyonacea</taxon>
        <taxon>Plexauridae</taxon>
        <taxon>Paramuricea</taxon>
    </lineage>
</organism>
<dbReference type="InterPro" id="IPR001828">
    <property type="entry name" value="ANF_lig-bd_rcpt"/>
</dbReference>
<comment type="caution">
    <text evidence="8">The sequence shown here is derived from an EMBL/GenBank/DDBJ whole genome shotgun (WGS) entry which is preliminary data.</text>
</comment>
<name>A0A6S7HR27_PARCT</name>
<keyword evidence="3" id="KW-1133">Transmembrane helix</keyword>
<dbReference type="PRINTS" id="PR00248">
    <property type="entry name" value="GPCRMGR"/>
</dbReference>
<reference evidence="8" key="1">
    <citation type="submission" date="2020-04" db="EMBL/GenBank/DDBJ databases">
        <authorList>
            <person name="Alioto T."/>
            <person name="Alioto T."/>
            <person name="Gomez Garrido J."/>
        </authorList>
    </citation>
    <scope>NUCLEOTIDE SEQUENCE</scope>
    <source>
        <strain evidence="8">A484AB</strain>
    </source>
</reference>
<accession>A0A6S7HR27</accession>
<evidence type="ECO:0000256" key="1">
    <source>
        <dbReference type="ARBA" id="ARBA00004141"/>
    </source>
</evidence>
<sequence>MEGDIILGGLFPVHLKSDETENTCGVFDEIAGYQFIEVMLFAIKQVNADPKLLPNITLGARIHDSCQSKTIAANAAKEFIKMTLVKDTKAQLAGVVGASGSEVTETVANFLRVFEIPQISYDSTSISLSNKDIYSYFLRTVPPDSFQAQTIVDLCKKFGWNYVSTVNVYGAYGTKGMEEFWRAAKSNGRSVLPHSKINFPNIASNFHFSQTFSSKWKHLQVGSGNRKPTYFFGLLLMLVSKRCVYHYDLQKYNKSLPPQLIYDVHTINYSNRDTFSIGICIDVKERMKAFPTDLEYEETILRIYNRAKHSKVSYNAVAPRRFTWIGSDGWGNGLEFVGKEAEPALGALTIMMRKGDTAQEFKDYYTSFNLTNYPRENK</sequence>
<dbReference type="PANTHER" id="PTHR24060">
    <property type="entry name" value="METABOTROPIC GLUTAMATE RECEPTOR"/>
    <property type="match status" value="1"/>
</dbReference>
<dbReference type="Pfam" id="PF01094">
    <property type="entry name" value="ANF_receptor"/>
    <property type="match status" value="1"/>
</dbReference>
<dbReference type="InterPro" id="IPR050726">
    <property type="entry name" value="mGluR"/>
</dbReference>
<dbReference type="OrthoDB" id="425344at2759"/>
<dbReference type="InterPro" id="IPR000337">
    <property type="entry name" value="GPCR_3"/>
</dbReference>
<evidence type="ECO:0000259" key="7">
    <source>
        <dbReference type="Pfam" id="PF01094"/>
    </source>
</evidence>
<dbReference type="GO" id="GO:0004930">
    <property type="term" value="F:G protein-coupled receptor activity"/>
    <property type="evidence" value="ECO:0007669"/>
    <property type="project" value="InterPro"/>
</dbReference>
<dbReference type="AlphaFoldDB" id="A0A6S7HR27"/>
<evidence type="ECO:0000256" key="5">
    <source>
        <dbReference type="ARBA" id="ARBA00023170"/>
    </source>
</evidence>
<dbReference type="InterPro" id="IPR028082">
    <property type="entry name" value="Peripla_BP_I"/>
</dbReference>
<evidence type="ECO:0000256" key="2">
    <source>
        <dbReference type="ARBA" id="ARBA00022692"/>
    </source>
</evidence>
<evidence type="ECO:0000256" key="3">
    <source>
        <dbReference type="ARBA" id="ARBA00022989"/>
    </source>
</evidence>
<keyword evidence="9" id="KW-1185">Reference proteome</keyword>
<dbReference type="Gene3D" id="3.40.50.2300">
    <property type="match status" value="2"/>
</dbReference>
<feature type="domain" description="Receptor ligand binding region" evidence="7">
    <location>
        <begin position="38"/>
        <end position="198"/>
    </location>
</feature>
<evidence type="ECO:0000313" key="9">
    <source>
        <dbReference type="Proteomes" id="UP001152795"/>
    </source>
</evidence>
<keyword evidence="5 8" id="KW-0675">Receptor</keyword>
<dbReference type="SUPFAM" id="SSF53822">
    <property type="entry name" value="Periplasmic binding protein-like I"/>
    <property type="match status" value="1"/>
</dbReference>
<evidence type="ECO:0000256" key="4">
    <source>
        <dbReference type="ARBA" id="ARBA00023136"/>
    </source>
</evidence>
<dbReference type="Proteomes" id="UP001152795">
    <property type="component" value="Unassembled WGS sequence"/>
</dbReference>
<gene>
    <name evidence="8" type="ORF">PACLA_8A003223</name>
</gene>
<keyword evidence="4" id="KW-0472">Membrane</keyword>
<comment type="subcellular location">
    <subcellularLocation>
        <location evidence="1">Membrane</location>
        <topology evidence="1">Multi-pass membrane protein</topology>
    </subcellularLocation>
</comment>
<keyword evidence="6" id="KW-0325">Glycoprotein</keyword>